<evidence type="ECO:0000256" key="1">
    <source>
        <dbReference type="SAM" id="MobiDB-lite"/>
    </source>
</evidence>
<dbReference type="InterPro" id="IPR013087">
    <property type="entry name" value="Znf_C2H2_type"/>
</dbReference>
<dbReference type="InterPro" id="IPR051061">
    <property type="entry name" value="Zinc_finger_trans_reg"/>
</dbReference>
<feature type="region of interest" description="Disordered" evidence="1">
    <location>
        <begin position="205"/>
        <end position="257"/>
    </location>
</feature>
<dbReference type="SMART" id="SM00355">
    <property type="entry name" value="ZnF_C2H2"/>
    <property type="match status" value="3"/>
</dbReference>
<accession>A0AA39CLM2</accession>
<dbReference type="EMBL" id="JAPDRN010000208">
    <property type="protein sequence ID" value="KAJ9612785.1"/>
    <property type="molecule type" value="Genomic_DNA"/>
</dbReference>
<feature type="compositionally biased region" description="Low complexity" evidence="1">
    <location>
        <begin position="30"/>
        <end position="43"/>
    </location>
</feature>
<feature type="compositionally biased region" description="Low complexity" evidence="1">
    <location>
        <begin position="288"/>
        <end position="298"/>
    </location>
</feature>
<evidence type="ECO:0000259" key="2">
    <source>
        <dbReference type="SMART" id="SM00355"/>
    </source>
</evidence>
<name>A0AA39CLM2_9EURO</name>
<feature type="region of interest" description="Disordered" evidence="1">
    <location>
        <begin position="275"/>
        <end position="300"/>
    </location>
</feature>
<dbReference type="AlphaFoldDB" id="A0AA39CLM2"/>
<keyword evidence="4" id="KW-1185">Reference proteome</keyword>
<dbReference type="PANTHER" id="PTHR46179:SF24">
    <property type="entry name" value="C2H2-TYPE DOMAIN-CONTAINING PROTEIN"/>
    <property type="match status" value="1"/>
</dbReference>
<organism evidence="3 4">
    <name type="scientific">Knufia peltigerae</name>
    <dbReference type="NCBI Taxonomy" id="1002370"/>
    <lineage>
        <taxon>Eukaryota</taxon>
        <taxon>Fungi</taxon>
        <taxon>Dikarya</taxon>
        <taxon>Ascomycota</taxon>
        <taxon>Pezizomycotina</taxon>
        <taxon>Eurotiomycetes</taxon>
        <taxon>Chaetothyriomycetidae</taxon>
        <taxon>Chaetothyriales</taxon>
        <taxon>Trichomeriaceae</taxon>
        <taxon>Knufia</taxon>
    </lineage>
</organism>
<gene>
    <name evidence="3" type="ORF">H2204_014920</name>
</gene>
<feature type="domain" description="C2H2-type" evidence="2">
    <location>
        <begin position="102"/>
        <end position="129"/>
    </location>
</feature>
<feature type="region of interest" description="Disordered" evidence="1">
    <location>
        <begin position="1"/>
        <end position="59"/>
    </location>
</feature>
<feature type="domain" description="C2H2-type" evidence="2">
    <location>
        <begin position="133"/>
        <end position="160"/>
    </location>
</feature>
<dbReference type="GO" id="GO:0005634">
    <property type="term" value="C:nucleus"/>
    <property type="evidence" value="ECO:0007669"/>
    <property type="project" value="TreeGrafter"/>
</dbReference>
<dbReference type="Proteomes" id="UP001172681">
    <property type="component" value="Unassembled WGS sequence"/>
</dbReference>
<comment type="caution">
    <text evidence="3">The sequence shown here is derived from an EMBL/GenBank/DDBJ whole genome shotgun (WGS) entry which is preliminary data.</text>
</comment>
<feature type="compositionally biased region" description="Low complexity" evidence="1">
    <location>
        <begin position="242"/>
        <end position="257"/>
    </location>
</feature>
<dbReference type="Gene3D" id="3.30.160.60">
    <property type="entry name" value="Classic Zinc Finger"/>
    <property type="match status" value="1"/>
</dbReference>
<feature type="domain" description="C2H2-type" evidence="2">
    <location>
        <begin position="170"/>
        <end position="201"/>
    </location>
</feature>
<evidence type="ECO:0000313" key="3">
    <source>
        <dbReference type="EMBL" id="KAJ9612785.1"/>
    </source>
</evidence>
<dbReference type="PANTHER" id="PTHR46179">
    <property type="entry name" value="ZINC FINGER PROTEIN"/>
    <property type="match status" value="1"/>
</dbReference>
<evidence type="ECO:0000313" key="4">
    <source>
        <dbReference type="Proteomes" id="UP001172681"/>
    </source>
</evidence>
<sequence length="389" mass="42590">MTMNRAFPPSPPSDPDLLSSITTPPPPPTTTTATTTSSSSSSSNRPIAPNLPQLAQPGITDSSPILAAAQAAAMNTPTARAAAAATAIRKARIPPRNDAGALYCEHPECHGFEITFRRMCEWHKHMDRHERPYKCFAYGCELTPGFTYSGGLLRHQREVHKMNMSAKQPLFCPFPSCNRNRDSENGFTRRENLEEHKRRRHMSELLEEVAPKESPKSSYSPGPPTATAAVTPMRRRREEEVLPSPSSSTSSSSAPAGAGATAVAVVSSSLARLHRTSAPALKRRRADTSTTTTTTTTDDPQRVQHLLYQSGLNEHQLIHLLQCRLREREDMIRAQAAELCRYQSLFHSLPHQAVYGVGGEQPTQVPQQLPGGADSTAFARVADTKEPRV</sequence>
<proteinExistence type="predicted"/>
<protein>
    <recommendedName>
        <fullName evidence="2">C2H2-type domain-containing protein</fullName>
    </recommendedName>
</protein>
<reference evidence="3" key="1">
    <citation type="submission" date="2022-10" db="EMBL/GenBank/DDBJ databases">
        <title>Culturing micro-colonial fungi from biological soil crusts in the Mojave desert and describing Neophaeococcomyces mojavensis, and introducing the new genera and species Taxawa tesnikishii.</title>
        <authorList>
            <person name="Kurbessoian T."/>
            <person name="Stajich J.E."/>
        </authorList>
    </citation>
    <scope>NUCLEOTIDE SEQUENCE</scope>
    <source>
        <strain evidence="3">TK_35</strain>
    </source>
</reference>
<dbReference type="GO" id="GO:0006357">
    <property type="term" value="P:regulation of transcription by RNA polymerase II"/>
    <property type="evidence" value="ECO:0007669"/>
    <property type="project" value="TreeGrafter"/>
</dbReference>